<dbReference type="AlphaFoldDB" id="A0A1G4YXL7"/>
<feature type="chain" id="PRO_5039464806" description="ABC transporter" evidence="1">
    <location>
        <begin position="31"/>
        <end position="409"/>
    </location>
</feature>
<protein>
    <recommendedName>
        <fullName evidence="4">ABC transporter</fullName>
    </recommendedName>
</protein>
<dbReference type="SUPFAM" id="SSF50969">
    <property type="entry name" value="YVTN repeat-like/Quinoprotein amine dehydrogenase"/>
    <property type="match status" value="1"/>
</dbReference>
<evidence type="ECO:0000313" key="2">
    <source>
        <dbReference type="EMBL" id="SCX58204.1"/>
    </source>
</evidence>
<evidence type="ECO:0000313" key="3">
    <source>
        <dbReference type="Proteomes" id="UP000198981"/>
    </source>
</evidence>
<proteinExistence type="predicted"/>
<organism evidence="2 3">
    <name type="scientific">Klenkia marina</name>
    <dbReference type="NCBI Taxonomy" id="1960309"/>
    <lineage>
        <taxon>Bacteria</taxon>
        <taxon>Bacillati</taxon>
        <taxon>Actinomycetota</taxon>
        <taxon>Actinomycetes</taxon>
        <taxon>Geodermatophilales</taxon>
        <taxon>Geodermatophilaceae</taxon>
        <taxon>Klenkia</taxon>
    </lineage>
</organism>
<evidence type="ECO:0008006" key="4">
    <source>
        <dbReference type="Google" id="ProtNLM"/>
    </source>
</evidence>
<dbReference type="InterPro" id="IPR015943">
    <property type="entry name" value="WD40/YVTN_repeat-like_dom_sf"/>
</dbReference>
<name>A0A1G4YXL7_9ACTN</name>
<dbReference type="STRING" id="1960309.SAMN03159343_3729"/>
<keyword evidence="3" id="KW-1185">Reference proteome</keyword>
<sequence>MHHPLTRPGRRRALPVPLGLLAALTLTACGADPADEPADDASASATPHGYVAGAQELPEPQLQLSYLDAEGSAHALDLLTEDDTELGETGAADAFASDGRFLFAVSEDAGEMTIVDTGTWTVDHGDHTHYYRAPAQVAGTLDWSGEVQAASSETLTAVFSPTTGTGVLLDRADLGSGQVTELARIDTGPHRGAVIPLGNRVVVTDPTSVTALDSSGEPLPGDGVECIDPRGGLATRVGVVVSCADGAVLATGTDDGVDFERIPYPAPVADADRAAALDNRPGRPSVAAPAGTGGVWLLDTRAREWQLLPTDTPWVTAVAADDDADRVVGVDTAGRVVVLEPASGTTTASEPLLPVDRLDEVDLQVDPDRAYVNVPGAGQLLEIDYADDVRLARTFPTAVDPAHLAETGR</sequence>
<dbReference type="EMBL" id="FMUH01000007">
    <property type="protein sequence ID" value="SCX58204.1"/>
    <property type="molecule type" value="Genomic_DNA"/>
</dbReference>
<gene>
    <name evidence="2" type="ORF">SAMN03159343_3729</name>
</gene>
<dbReference type="InterPro" id="IPR011044">
    <property type="entry name" value="Quino_amine_DH_bsu"/>
</dbReference>
<dbReference type="Proteomes" id="UP000198981">
    <property type="component" value="Unassembled WGS sequence"/>
</dbReference>
<reference evidence="3" key="1">
    <citation type="submission" date="2016-10" db="EMBL/GenBank/DDBJ databases">
        <authorList>
            <person name="Varghese N."/>
            <person name="Submissions S."/>
        </authorList>
    </citation>
    <scope>NUCLEOTIDE SEQUENCE [LARGE SCALE GENOMIC DNA]</scope>
    <source>
        <strain evidence="3">DSM 45722</strain>
    </source>
</reference>
<dbReference type="OrthoDB" id="60524at2"/>
<dbReference type="Gene3D" id="2.130.10.10">
    <property type="entry name" value="YVTN repeat-like/Quinoprotein amine dehydrogenase"/>
    <property type="match status" value="1"/>
</dbReference>
<feature type="signal peptide" evidence="1">
    <location>
        <begin position="1"/>
        <end position="30"/>
    </location>
</feature>
<accession>A0A1G4YXL7</accession>
<dbReference type="PROSITE" id="PS51257">
    <property type="entry name" value="PROKAR_LIPOPROTEIN"/>
    <property type="match status" value="1"/>
</dbReference>
<dbReference type="RefSeq" id="WP_092807159.1">
    <property type="nucleotide sequence ID" value="NZ_FMUH01000007.1"/>
</dbReference>
<evidence type="ECO:0000256" key="1">
    <source>
        <dbReference type="SAM" id="SignalP"/>
    </source>
</evidence>
<keyword evidence="1" id="KW-0732">Signal</keyword>